<dbReference type="Pfam" id="PF00440">
    <property type="entry name" value="TetR_N"/>
    <property type="match status" value="1"/>
</dbReference>
<dbReference type="SUPFAM" id="SSF46689">
    <property type="entry name" value="Homeodomain-like"/>
    <property type="match status" value="1"/>
</dbReference>
<feature type="domain" description="HTH tetR-type" evidence="2">
    <location>
        <begin position="1"/>
        <end position="61"/>
    </location>
</feature>
<dbReference type="PROSITE" id="PS50977">
    <property type="entry name" value="HTH_TETR_2"/>
    <property type="match status" value="1"/>
</dbReference>
<dbReference type="Gene3D" id="1.10.357.10">
    <property type="entry name" value="Tetracycline Repressor, domain 2"/>
    <property type="match status" value="1"/>
</dbReference>
<dbReference type="GO" id="GO:0003677">
    <property type="term" value="F:DNA binding"/>
    <property type="evidence" value="ECO:0007669"/>
    <property type="project" value="UniProtKB-KW"/>
</dbReference>
<dbReference type="PANTHER" id="PTHR43479:SF11">
    <property type="entry name" value="ACREF_ENVCD OPERON REPRESSOR-RELATED"/>
    <property type="match status" value="1"/>
</dbReference>
<protein>
    <submittedName>
        <fullName evidence="3">Transcriptional regulator, TetR family</fullName>
    </submittedName>
</protein>
<dbReference type="InterPro" id="IPR050624">
    <property type="entry name" value="HTH-type_Tx_Regulator"/>
</dbReference>
<dbReference type="AlphaFoldDB" id="W1WEU7"/>
<sequence>MNTKEKILSVALTLFSTKGYKAVSVRHIASDVGIKASSLYNHFENKQEILDELIKKNTKYIEDFLKDAMDLDSLIISKKYNRKKQCDIDFIDTTLKIVKFFIENDNVIKFRKLLTIEQFNNPTLSALYKKIFISDILEYESKLFSYLMDKNLLIRNDPYILALQFFSPIFLLLYNDDKVTLEDYSTVEKHIFQFKDIYSTKGWFAWM</sequence>
<dbReference type="PANTHER" id="PTHR43479">
    <property type="entry name" value="ACREF/ENVCD OPERON REPRESSOR-RELATED"/>
    <property type="match status" value="1"/>
</dbReference>
<dbReference type="InterPro" id="IPR001647">
    <property type="entry name" value="HTH_TetR"/>
</dbReference>
<accession>W1WEU7</accession>
<evidence type="ECO:0000256" key="1">
    <source>
        <dbReference type="ARBA" id="ARBA00023125"/>
    </source>
</evidence>
<name>W1WEU7_9ZZZZ</name>
<evidence type="ECO:0000313" key="3">
    <source>
        <dbReference type="EMBL" id="ETJ16693.1"/>
    </source>
</evidence>
<dbReference type="EMBL" id="AZMM01018818">
    <property type="protein sequence ID" value="ETJ16693.1"/>
    <property type="molecule type" value="Genomic_DNA"/>
</dbReference>
<organism evidence="3">
    <name type="scientific">human gut metagenome</name>
    <dbReference type="NCBI Taxonomy" id="408170"/>
    <lineage>
        <taxon>unclassified sequences</taxon>
        <taxon>metagenomes</taxon>
        <taxon>organismal metagenomes</taxon>
    </lineage>
</organism>
<dbReference type="PRINTS" id="PR00455">
    <property type="entry name" value="HTHTETR"/>
</dbReference>
<dbReference type="InterPro" id="IPR009057">
    <property type="entry name" value="Homeodomain-like_sf"/>
</dbReference>
<keyword evidence="1" id="KW-0238">DNA-binding</keyword>
<comment type="caution">
    <text evidence="3">The sequence shown here is derived from an EMBL/GenBank/DDBJ whole genome shotgun (WGS) entry which is preliminary data.</text>
</comment>
<reference evidence="3" key="1">
    <citation type="submission" date="2013-12" db="EMBL/GenBank/DDBJ databases">
        <title>A Varibaculum cambriense genome reconstructed from a premature infant gut community with otherwise low bacterial novelty that shifts toward anaerobic metabolism during the third week of life.</title>
        <authorList>
            <person name="Brown C.T."/>
            <person name="Sharon I."/>
            <person name="Thomas B.C."/>
            <person name="Castelle C.J."/>
            <person name="Morowitz M.J."/>
            <person name="Banfield J.F."/>
        </authorList>
    </citation>
    <scope>NUCLEOTIDE SEQUENCE</scope>
</reference>
<proteinExistence type="predicted"/>
<evidence type="ECO:0000259" key="2">
    <source>
        <dbReference type="PROSITE" id="PS50977"/>
    </source>
</evidence>
<gene>
    <name evidence="3" type="ORF">Q604_UNBc4C00037G0020</name>
</gene>